<dbReference type="RefSeq" id="WP_400187468.1">
    <property type="nucleotide sequence ID" value="NZ_JBGORX010000002.1"/>
</dbReference>
<reference evidence="2 3" key="1">
    <citation type="submission" date="2024-08" db="EMBL/GenBank/DDBJ databases">
        <title>Draft Genome Sequence of Legionella lytica strain DSB2004, Isolated From a Fire Sprinkler System.</title>
        <authorList>
            <person name="Everhart A.D."/>
            <person name="Kidane D.T."/>
            <person name="Farone A.L."/>
            <person name="Farone M.B."/>
        </authorList>
    </citation>
    <scope>NUCLEOTIDE SEQUENCE [LARGE SCALE GENOMIC DNA]</scope>
    <source>
        <strain evidence="2 3">DSB2004</strain>
    </source>
</reference>
<evidence type="ECO:0000313" key="2">
    <source>
        <dbReference type="EMBL" id="MFJ1268626.1"/>
    </source>
</evidence>
<feature type="region of interest" description="Disordered" evidence="1">
    <location>
        <begin position="387"/>
        <end position="411"/>
    </location>
</feature>
<gene>
    <name evidence="2" type="ORF">ACD661_08685</name>
</gene>
<dbReference type="EMBL" id="JBGORX010000002">
    <property type="protein sequence ID" value="MFJ1268626.1"/>
    <property type="molecule type" value="Genomic_DNA"/>
</dbReference>
<comment type="caution">
    <text evidence="2">The sequence shown here is derived from an EMBL/GenBank/DDBJ whole genome shotgun (WGS) entry which is preliminary data.</text>
</comment>
<evidence type="ECO:0000256" key="1">
    <source>
        <dbReference type="SAM" id="MobiDB-lite"/>
    </source>
</evidence>
<evidence type="ECO:0008006" key="4">
    <source>
        <dbReference type="Google" id="ProtNLM"/>
    </source>
</evidence>
<feature type="compositionally biased region" description="Basic and acidic residues" evidence="1">
    <location>
        <begin position="390"/>
        <end position="411"/>
    </location>
</feature>
<organism evidence="2 3">
    <name type="scientific">Legionella lytica</name>
    <dbReference type="NCBI Taxonomy" id="96232"/>
    <lineage>
        <taxon>Bacteria</taxon>
        <taxon>Pseudomonadati</taxon>
        <taxon>Pseudomonadota</taxon>
        <taxon>Gammaproteobacteria</taxon>
        <taxon>Legionellales</taxon>
        <taxon>Legionellaceae</taxon>
        <taxon>Legionella</taxon>
    </lineage>
</organism>
<evidence type="ECO:0000313" key="3">
    <source>
        <dbReference type="Proteomes" id="UP001615550"/>
    </source>
</evidence>
<proteinExistence type="predicted"/>
<protein>
    <recommendedName>
        <fullName evidence="4">Large polyvalent protein-associated domain-containing protein</fullName>
    </recommendedName>
</protein>
<keyword evidence="3" id="KW-1185">Reference proteome</keyword>
<dbReference type="Proteomes" id="UP001615550">
    <property type="component" value="Unassembled WGS sequence"/>
</dbReference>
<sequence length="411" mass="46913">MQSKNDDLDEGIWSQESVNAVIAAKVEKRAAKGLILNCYSLDVAPRDDEDERLNEDAMATFADSIYQQAQALKDGEQIRFQVAVKVNKAHWTAVDVEVTNSGVKMLNVDAMGDESGIKAAEAMFHQLANKYPDPTNAEQFKFTWLRHADMKNEKVQGIQYDNNSCSRFTLDHLFHLSNMDSFALLEAQEKSLRKYPFDAQLRSFDSNSMPKEFAFLYRDTQSKTSFNSLSEDVKGQVINKKGQTLEESEAAHSQTVVIKNESKVNNQAILNKKAGFTADARALADREDHQTLVESRDLLHALHTDTFLHERDFCKTTVTQRLIDDAKEMKSAKPIKSLSDIYNYFRDTIRLNRAEKKLSANDEERALEHLTKLKSASQIYKEQIVQTRDNFNKQNERNVDKEEQETPLKSI</sequence>
<accession>A0ABW8D7F8</accession>
<name>A0ABW8D7F8_9GAMM</name>